<sequence length="240" mass="26726">MVINSTSNQKFKYISKLKNKKYRDIEDKFIIESKKLVEEAISSADVDFIFLSASNKDYQTSLYKVIFDDKLFKKLSSLKSPDGFAAVVKKKKENDISSNRVLLLDGLNDPGNMGTIIRSAEAFGFNDILLAPNTVDIYNEKTLRASMGSIFRLNIKQTSYDDIALLKKSYKLVAADMSGYDINTCKIDEDIILVIGNEANGLSDKVKSMTDIFVKISMKGKIESLNAAIAASILMNILSL</sequence>
<feature type="domain" description="tRNA/rRNA methyltransferase SpoU type" evidence="4">
    <location>
        <begin position="101"/>
        <end position="235"/>
    </location>
</feature>
<dbReference type="SUPFAM" id="SSF55315">
    <property type="entry name" value="L30e-like"/>
    <property type="match status" value="1"/>
</dbReference>
<dbReference type="GO" id="GO:0032259">
    <property type="term" value="P:methylation"/>
    <property type="evidence" value="ECO:0007669"/>
    <property type="project" value="UniProtKB-KW"/>
</dbReference>
<keyword evidence="7" id="KW-1185">Reference proteome</keyword>
<dbReference type="SUPFAM" id="SSF75217">
    <property type="entry name" value="alpha/beta knot"/>
    <property type="match status" value="1"/>
</dbReference>
<evidence type="ECO:0000256" key="3">
    <source>
        <dbReference type="ARBA" id="ARBA00022679"/>
    </source>
</evidence>
<feature type="domain" description="MRM3-like substrate binding" evidence="5">
    <location>
        <begin position="8"/>
        <end position="86"/>
    </location>
</feature>
<evidence type="ECO:0000313" key="7">
    <source>
        <dbReference type="Proteomes" id="UP000234335"/>
    </source>
</evidence>
<gene>
    <name evidence="6" type="ORF">CYJ34_00055</name>
</gene>
<dbReference type="InterPro" id="IPR051259">
    <property type="entry name" value="rRNA_Methyltransferase"/>
</dbReference>
<evidence type="ECO:0000259" key="4">
    <source>
        <dbReference type="Pfam" id="PF00588"/>
    </source>
</evidence>
<dbReference type="GO" id="GO:0008173">
    <property type="term" value="F:RNA methyltransferase activity"/>
    <property type="evidence" value="ECO:0007669"/>
    <property type="project" value="InterPro"/>
</dbReference>
<keyword evidence="3 6" id="KW-0808">Transferase</keyword>
<reference evidence="6 7" key="1">
    <citation type="submission" date="2017-12" db="EMBL/GenBank/DDBJ databases">
        <title>Phylogenetic diversity of female urinary microbiome.</title>
        <authorList>
            <person name="Thomas-White K."/>
            <person name="Wolfe A.J."/>
        </authorList>
    </citation>
    <scope>NUCLEOTIDE SEQUENCE [LARGE SCALE GENOMIC DNA]</scope>
    <source>
        <strain evidence="6 7">UMB0119</strain>
    </source>
</reference>
<evidence type="ECO:0000259" key="5">
    <source>
        <dbReference type="Pfam" id="PF22435"/>
    </source>
</evidence>
<accession>A0A2I1MAK8</accession>
<dbReference type="InterPro" id="IPR001537">
    <property type="entry name" value="SpoU_MeTrfase"/>
</dbReference>
<dbReference type="Pfam" id="PF22435">
    <property type="entry name" value="MRM3-like_sub_bind"/>
    <property type="match status" value="1"/>
</dbReference>
<dbReference type="InterPro" id="IPR053888">
    <property type="entry name" value="MRM3-like_sub_bind"/>
</dbReference>
<dbReference type="InterPro" id="IPR029064">
    <property type="entry name" value="Ribosomal_eL30-like_sf"/>
</dbReference>
<comment type="similarity">
    <text evidence="1">Belongs to the class IV-like SAM-binding methyltransferase superfamily. RNA methyltransferase TrmH family.</text>
</comment>
<dbReference type="EMBL" id="PKGS01000001">
    <property type="protein sequence ID" value="PKZ17137.1"/>
    <property type="molecule type" value="Genomic_DNA"/>
</dbReference>
<dbReference type="RefSeq" id="WP_101539306.1">
    <property type="nucleotide sequence ID" value="NZ_PKGS01000001.1"/>
</dbReference>
<dbReference type="Pfam" id="PF00588">
    <property type="entry name" value="SpoU_methylase"/>
    <property type="match status" value="1"/>
</dbReference>
<dbReference type="InterPro" id="IPR029028">
    <property type="entry name" value="Alpha/beta_knot_MTases"/>
</dbReference>
<protein>
    <submittedName>
        <fullName evidence="6">RNA methyltransferase</fullName>
    </submittedName>
</protein>
<evidence type="ECO:0000256" key="1">
    <source>
        <dbReference type="ARBA" id="ARBA00007228"/>
    </source>
</evidence>
<evidence type="ECO:0000256" key="2">
    <source>
        <dbReference type="ARBA" id="ARBA00022603"/>
    </source>
</evidence>
<evidence type="ECO:0000313" key="6">
    <source>
        <dbReference type="EMBL" id="PKZ17137.1"/>
    </source>
</evidence>
<dbReference type="AlphaFoldDB" id="A0A2I1MAK8"/>
<dbReference type="CDD" id="cd18095">
    <property type="entry name" value="SpoU-like_rRNA-MTase"/>
    <property type="match status" value="1"/>
</dbReference>
<dbReference type="InterPro" id="IPR029026">
    <property type="entry name" value="tRNA_m1G_MTases_N"/>
</dbReference>
<dbReference type="GO" id="GO:0003723">
    <property type="term" value="F:RNA binding"/>
    <property type="evidence" value="ECO:0007669"/>
    <property type="project" value="InterPro"/>
</dbReference>
<comment type="caution">
    <text evidence="6">The sequence shown here is derived from an EMBL/GenBank/DDBJ whole genome shotgun (WGS) entry which is preliminary data.</text>
</comment>
<dbReference type="Gene3D" id="3.30.1330.30">
    <property type="match status" value="1"/>
</dbReference>
<dbReference type="Gene3D" id="3.40.1280.10">
    <property type="match status" value="1"/>
</dbReference>
<dbReference type="GO" id="GO:0006396">
    <property type="term" value="P:RNA processing"/>
    <property type="evidence" value="ECO:0007669"/>
    <property type="project" value="InterPro"/>
</dbReference>
<dbReference type="Proteomes" id="UP000234335">
    <property type="component" value="Unassembled WGS sequence"/>
</dbReference>
<proteinExistence type="inferred from homology"/>
<name>A0A2I1MAK8_9FIRM</name>
<keyword evidence="2 6" id="KW-0489">Methyltransferase</keyword>
<dbReference type="PANTHER" id="PTHR43191">
    <property type="entry name" value="RRNA METHYLTRANSFERASE 3"/>
    <property type="match status" value="1"/>
</dbReference>
<organism evidence="6 7">
    <name type="scientific">Anaerococcus octavius</name>
    <dbReference type="NCBI Taxonomy" id="54007"/>
    <lineage>
        <taxon>Bacteria</taxon>
        <taxon>Bacillati</taxon>
        <taxon>Bacillota</taxon>
        <taxon>Tissierellia</taxon>
        <taxon>Tissierellales</taxon>
        <taxon>Peptoniphilaceae</taxon>
        <taxon>Anaerococcus</taxon>
    </lineage>
</organism>
<dbReference type="PANTHER" id="PTHR43191:SF2">
    <property type="entry name" value="RRNA METHYLTRANSFERASE 3, MITOCHONDRIAL"/>
    <property type="match status" value="1"/>
</dbReference>